<name>A0AAX6MJR9_9PEZI</name>
<feature type="compositionally biased region" description="Acidic residues" evidence="4">
    <location>
        <begin position="72"/>
        <end position="109"/>
    </location>
</feature>
<dbReference type="InterPro" id="IPR016024">
    <property type="entry name" value="ARM-type_fold"/>
</dbReference>
<gene>
    <name evidence="6" type="ORF">Daesc_004985</name>
</gene>
<dbReference type="Gene3D" id="1.25.40.180">
    <property type="match status" value="1"/>
</dbReference>
<feature type="compositionally biased region" description="Basic and acidic residues" evidence="4">
    <location>
        <begin position="123"/>
        <end position="136"/>
    </location>
</feature>
<organism evidence="6 7">
    <name type="scientific">Daldinia eschscholtzii</name>
    <dbReference type="NCBI Taxonomy" id="292717"/>
    <lineage>
        <taxon>Eukaryota</taxon>
        <taxon>Fungi</taxon>
        <taxon>Dikarya</taxon>
        <taxon>Ascomycota</taxon>
        <taxon>Pezizomycotina</taxon>
        <taxon>Sordariomycetes</taxon>
        <taxon>Xylariomycetidae</taxon>
        <taxon>Xylariales</taxon>
        <taxon>Hypoxylaceae</taxon>
        <taxon>Daldinia</taxon>
    </lineage>
</organism>
<evidence type="ECO:0000256" key="3">
    <source>
        <dbReference type="ARBA" id="ARBA00023242"/>
    </source>
</evidence>
<dbReference type="InterPro" id="IPR003890">
    <property type="entry name" value="MIF4G-like_typ-3"/>
</dbReference>
<evidence type="ECO:0000256" key="1">
    <source>
        <dbReference type="ARBA" id="ARBA00004604"/>
    </source>
</evidence>
<dbReference type="Pfam" id="PF02854">
    <property type="entry name" value="MIF4G"/>
    <property type="match status" value="1"/>
</dbReference>
<keyword evidence="7" id="KW-1185">Reference proteome</keyword>
<dbReference type="Proteomes" id="UP001369815">
    <property type="component" value="Unassembled WGS sequence"/>
</dbReference>
<evidence type="ECO:0000259" key="5">
    <source>
        <dbReference type="PROSITE" id="PS51366"/>
    </source>
</evidence>
<dbReference type="SMART" id="SM00543">
    <property type="entry name" value="MIF4G"/>
    <property type="match status" value="1"/>
</dbReference>
<evidence type="ECO:0000256" key="4">
    <source>
        <dbReference type="SAM" id="MobiDB-lite"/>
    </source>
</evidence>
<dbReference type="PANTHER" id="PTHR18034:SF4">
    <property type="entry name" value="NUCLEOLAR MIF4G DOMAIN-CONTAINING PROTEIN 1"/>
    <property type="match status" value="1"/>
</dbReference>
<evidence type="ECO:0000313" key="6">
    <source>
        <dbReference type="EMBL" id="KAK6952693.1"/>
    </source>
</evidence>
<dbReference type="PROSITE" id="PS51366">
    <property type="entry name" value="MI"/>
    <property type="match status" value="1"/>
</dbReference>
<dbReference type="InterPro" id="IPR003891">
    <property type="entry name" value="Initiation_fac_eIF4g_MI"/>
</dbReference>
<dbReference type="AlphaFoldDB" id="A0AAX6MJR9"/>
<dbReference type="GO" id="GO:0003723">
    <property type="term" value="F:RNA binding"/>
    <property type="evidence" value="ECO:0007669"/>
    <property type="project" value="InterPro"/>
</dbReference>
<accession>A0AAX6MJR9</accession>
<comment type="caution">
    <text evidence="6">The sequence shown here is derived from an EMBL/GenBank/DDBJ whole genome shotgun (WGS) entry which is preliminary data.</text>
</comment>
<dbReference type="GO" id="GO:0005730">
    <property type="term" value="C:nucleolus"/>
    <property type="evidence" value="ECO:0007669"/>
    <property type="project" value="UniProtKB-SubCell"/>
</dbReference>
<feature type="compositionally biased region" description="Polar residues" evidence="4">
    <location>
        <begin position="534"/>
        <end position="548"/>
    </location>
</feature>
<comment type="subcellular location">
    <subcellularLocation>
        <location evidence="1">Nucleus</location>
        <location evidence="1">Nucleolus</location>
    </subcellularLocation>
</comment>
<feature type="region of interest" description="Disordered" evidence="4">
    <location>
        <begin position="1"/>
        <end position="260"/>
    </location>
</feature>
<evidence type="ECO:0000313" key="7">
    <source>
        <dbReference type="Proteomes" id="UP001369815"/>
    </source>
</evidence>
<feature type="compositionally biased region" description="Polar residues" evidence="4">
    <location>
        <begin position="112"/>
        <end position="122"/>
    </location>
</feature>
<feature type="region of interest" description="Disordered" evidence="4">
    <location>
        <begin position="533"/>
        <end position="554"/>
    </location>
</feature>
<feature type="compositionally biased region" description="Acidic residues" evidence="4">
    <location>
        <begin position="205"/>
        <end position="217"/>
    </location>
</feature>
<feature type="domain" description="MI" evidence="5">
    <location>
        <begin position="584"/>
        <end position="716"/>
    </location>
</feature>
<dbReference type="PANTHER" id="PTHR18034">
    <property type="entry name" value="CELL CYCLE CONTROL PROTEIN CWF22-RELATED"/>
    <property type="match status" value="1"/>
</dbReference>
<comment type="similarity">
    <text evidence="2">Belongs to the CWC22 family.</text>
</comment>
<protein>
    <recommendedName>
        <fullName evidence="5">MI domain-containing protein</fullName>
    </recommendedName>
</protein>
<proteinExistence type="inferred from homology"/>
<reference evidence="6 7" key="1">
    <citation type="journal article" date="2024" name="Front Chem Biol">
        <title>Unveiling the potential of Daldinia eschscholtzii MFLUCC 19-0629 through bioactivity and bioinformatics studies for enhanced sustainable agriculture production.</title>
        <authorList>
            <person name="Brooks S."/>
            <person name="Weaver J.A."/>
            <person name="Klomchit A."/>
            <person name="Alharthi S.A."/>
            <person name="Onlamun T."/>
            <person name="Nurani R."/>
            <person name="Vong T.K."/>
            <person name="Alberti F."/>
            <person name="Greco C."/>
        </authorList>
    </citation>
    <scope>NUCLEOTIDE SEQUENCE [LARGE SCALE GENOMIC DNA]</scope>
    <source>
        <strain evidence="6">MFLUCC 19-0629</strain>
    </source>
</reference>
<sequence length="822" mass="91951">MAPGPKRKLSLPATILKELDAQQPASSSSSSSVKGGGRSGKQLSRREQRKAQRPRQNQETRKPHKSSHANDFDDDDDGESDDLEDGGDDLGMEDYSEGSDSENEEDEEPSQPKVSKATQSKLAQDDAEIKDLEKKLGLRGRKSLPKSFQDDGLGDLLDGLDEDDDDNIGDVSQSRRKAEAEEWLAQKRKKAQSAANKAVAHESASDSDEEDSEDFDDEHVPFEDGLSEENGGDSFEGFSDGEQSTVVRPPRENPYVAPTTGIAKYVPPAFRKQSGSGDEAEARLRRRVQGLINRLTNDSMVGLVKEFVALYDTNPRQTVTSAIVDLTLALVCSPEKRPDSFFTMTAGFLAAMHKAQGMAFSAYCIQRLVEIFDQRYRGTTGDKSDPGLRHLISLLAEIYNMQIVGPGLIFDYVRLLLHHHSELNTELLLRIIQLCGPTLRRDDPHALGDIVSMARPDNTMSTRTVFMIEEMKRLHSNKTKAANRNKDLAEQRIQIRRRIGGLGGTQDAQPLRMGLQDIRDADKHGKWWLVGASWSGSHGNPNGQGNTSKNEEGDDADEMMVDVGDDLGIPDLWQLAREQGFNTEVRQRIFVALHAATDYENAELLVRKLRLNKHQRKEIPEVIVRSSERQSQYNPYYALVATRFTGDRELSFQFRRCLTTRLRKMGEDIDFGEEDDLDAEDWAEYDMRWIYNAAKTYGSLVASRALRLADLVKHRNFAALQVNAHLFFEVMFITTLQECERDSLKEVFSGLDATLAQGVEWFLQSKVRTTDLLKDKKEKAAIKKSCDAAEEVLEALISAGSLGGLTVLRRGNTFSNLSRLTT</sequence>
<dbReference type="SUPFAM" id="SSF48371">
    <property type="entry name" value="ARM repeat"/>
    <property type="match status" value="1"/>
</dbReference>
<keyword evidence="3" id="KW-0539">Nucleus</keyword>
<evidence type="ECO:0000256" key="2">
    <source>
        <dbReference type="ARBA" id="ARBA00006856"/>
    </source>
</evidence>
<dbReference type="GO" id="GO:0042274">
    <property type="term" value="P:ribosomal small subunit biogenesis"/>
    <property type="evidence" value="ECO:0007669"/>
    <property type="project" value="TreeGrafter"/>
</dbReference>
<dbReference type="InterPro" id="IPR050781">
    <property type="entry name" value="CWC22_splicing_factor"/>
</dbReference>
<feature type="compositionally biased region" description="Acidic residues" evidence="4">
    <location>
        <begin position="158"/>
        <end position="168"/>
    </location>
</feature>
<dbReference type="EMBL" id="JBANMG010000005">
    <property type="protein sequence ID" value="KAK6952693.1"/>
    <property type="molecule type" value="Genomic_DNA"/>
</dbReference>
<feature type="compositionally biased region" description="Basic and acidic residues" evidence="4">
    <location>
        <begin position="44"/>
        <end position="61"/>
    </location>
</feature>